<dbReference type="Proteomes" id="UP001163223">
    <property type="component" value="Chromosome"/>
</dbReference>
<keyword evidence="2" id="KW-1185">Reference proteome</keyword>
<dbReference type="EMBL" id="CP113520">
    <property type="protein sequence ID" value="WAJ29731.1"/>
    <property type="molecule type" value="Genomic_DNA"/>
</dbReference>
<protein>
    <submittedName>
        <fullName evidence="1">Helix-turn-helix transcriptional regulator</fullName>
    </submittedName>
</protein>
<organism evidence="1 2">
    <name type="scientific">Antarcticirhabdus aurantiaca</name>
    <dbReference type="NCBI Taxonomy" id="2606717"/>
    <lineage>
        <taxon>Bacteria</taxon>
        <taxon>Pseudomonadati</taxon>
        <taxon>Pseudomonadota</taxon>
        <taxon>Alphaproteobacteria</taxon>
        <taxon>Hyphomicrobiales</taxon>
        <taxon>Aurantimonadaceae</taxon>
        <taxon>Antarcticirhabdus</taxon>
    </lineage>
</organism>
<name>A0ACD4NSA9_9HYPH</name>
<gene>
    <name evidence="1" type="ORF">OXU80_05775</name>
</gene>
<reference evidence="1" key="1">
    <citation type="submission" date="2022-11" db="EMBL/GenBank/DDBJ databases">
        <title>beta-Carotene-producing bacterium, Jeongeuplla avenae sp. nov., alleviates the salt stress of Arabidopsis seedlings.</title>
        <authorList>
            <person name="Jiang L."/>
            <person name="Lee J."/>
        </authorList>
    </citation>
    <scope>NUCLEOTIDE SEQUENCE</scope>
    <source>
        <strain evidence="1">DY_R2A_6</strain>
    </source>
</reference>
<evidence type="ECO:0000313" key="1">
    <source>
        <dbReference type="EMBL" id="WAJ29731.1"/>
    </source>
</evidence>
<proteinExistence type="predicted"/>
<evidence type="ECO:0000313" key="2">
    <source>
        <dbReference type="Proteomes" id="UP001163223"/>
    </source>
</evidence>
<accession>A0ACD4NSA9</accession>
<sequence>MPKDPIDIHIGSRLRSLRERRHLSLSAVGRGVGTTYQQVRKYESGDNRISASTLFRLADMMEVSPSFFFEGLPRRAAQDANGAALDAGDAAMTSSLEQIADPELRHHLEGLLNALTVRSASR</sequence>